<feature type="transmembrane region" description="Helical" evidence="10">
    <location>
        <begin position="108"/>
        <end position="129"/>
    </location>
</feature>
<feature type="transmembrane region" description="Helical" evidence="10">
    <location>
        <begin position="149"/>
        <end position="166"/>
    </location>
</feature>
<feature type="transmembrane region" description="Helical" evidence="10">
    <location>
        <begin position="441"/>
        <end position="459"/>
    </location>
</feature>
<evidence type="ECO:0000256" key="4">
    <source>
        <dbReference type="ARBA" id="ARBA00022692"/>
    </source>
</evidence>
<evidence type="ECO:0000256" key="6">
    <source>
        <dbReference type="ARBA" id="ARBA00023136"/>
    </source>
</evidence>
<keyword evidence="13" id="KW-1185">Reference proteome</keyword>
<proteinExistence type="inferred from homology"/>
<dbReference type="Pfam" id="PF00083">
    <property type="entry name" value="Sugar_tr"/>
    <property type="match status" value="1"/>
</dbReference>
<organism evidence="12 13">
    <name type="scientific">Hapsidospora chrysogenum (strain ATCC 11550 / CBS 779.69 / DSM 880 / IAM 14645 / JCM 23072 / IMI 49137)</name>
    <name type="common">Acremonium chrysogenum</name>
    <dbReference type="NCBI Taxonomy" id="857340"/>
    <lineage>
        <taxon>Eukaryota</taxon>
        <taxon>Fungi</taxon>
        <taxon>Dikarya</taxon>
        <taxon>Ascomycota</taxon>
        <taxon>Pezizomycotina</taxon>
        <taxon>Sordariomycetes</taxon>
        <taxon>Hypocreomycetidae</taxon>
        <taxon>Hypocreales</taxon>
        <taxon>Bionectriaceae</taxon>
        <taxon>Hapsidospora</taxon>
    </lineage>
</organism>
<feature type="transmembrane region" description="Helical" evidence="10">
    <location>
        <begin position="326"/>
        <end position="351"/>
    </location>
</feature>
<dbReference type="PROSITE" id="PS00217">
    <property type="entry name" value="SUGAR_TRANSPORT_2"/>
    <property type="match status" value="1"/>
</dbReference>
<feature type="compositionally biased region" description="Polar residues" evidence="9">
    <location>
        <begin position="512"/>
        <end position="524"/>
    </location>
</feature>
<evidence type="ECO:0000256" key="7">
    <source>
        <dbReference type="ARBA" id="ARBA00023180"/>
    </source>
</evidence>
<evidence type="ECO:0000256" key="9">
    <source>
        <dbReference type="SAM" id="MobiDB-lite"/>
    </source>
</evidence>
<dbReference type="OrthoDB" id="4142200at2759"/>
<comment type="caution">
    <text evidence="12">The sequence shown here is derived from an EMBL/GenBank/DDBJ whole genome shotgun (WGS) entry which is preliminary data.</text>
</comment>
<evidence type="ECO:0000313" key="12">
    <source>
        <dbReference type="EMBL" id="KFH45028.1"/>
    </source>
</evidence>
<dbReference type="GO" id="GO:0005351">
    <property type="term" value="F:carbohydrate:proton symporter activity"/>
    <property type="evidence" value="ECO:0007669"/>
    <property type="project" value="TreeGrafter"/>
</dbReference>
<dbReference type="FunFam" id="1.20.1250.20:FF:000026">
    <property type="entry name" value="MFS quinate transporter QutD"/>
    <property type="match status" value="1"/>
</dbReference>
<comment type="similarity">
    <text evidence="2 8">Belongs to the major facilitator superfamily. Sugar transporter (TC 2.A.1.1) family.</text>
</comment>
<dbReference type="PANTHER" id="PTHR48022:SF7">
    <property type="entry name" value="MAJOR FACILITATOR SUPERFAMILY (MFS) PROFILE DOMAIN-CONTAINING PROTEIN-RELATED"/>
    <property type="match status" value="1"/>
</dbReference>
<dbReference type="GO" id="GO:0016020">
    <property type="term" value="C:membrane"/>
    <property type="evidence" value="ECO:0007669"/>
    <property type="project" value="UniProtKB-SubCell"/>
</dbReference>
<reference evidence="13" key="1">
    <citation type="journal article" date="2014" name="Genome Announc.">
        <title>Genome sequence and annotation of Acremonium chrysogenum, producer of the beta-lactam antibiotic cephalosporin C.</title>
        <authorList>
            <person name="Terfehr D."/>
            <person name="Dahlmann T.A."/>
            <person name="Specht T."/>
            <person name="Zadra I."/>
            <person name="Kuernsteiner H."/>
            <person name="Kueck U."/>
        </authorList>
    </citation>
    <scope>NUCLEOTIDE SEQUENCE [LARGE SCALE GENOMIC DNA]</scope>
    <source>
        <strain evidence="13">ATCC 11550 / CBS 779.69 / DSM 880 / IAM 14645 / JCM 23072 / IMI 49137</strain>
    </source>
</reference>
<protein>
    <submittedName>
        <fullName evidence="12">High-affinity glucose transporter-like protein</fullName>
    </submittedName>
</protein>
<keyword evidence="7" id="KW-0325">Glycoprotein</keyword>
<keyword evidence="12" id="KW-0762">Sugar transport</keyword>
<feature type="region of interest" description="Disordered" evidence="9">
    <location>
        <begin position="499"/>
        <end position="524"/>
    </location>
</feature>
<evidence type="ECO:0000256" key="5">
    <source>
        <dbReference type="ARBA" id="ARBA00022989"/>
    </source>
</evidence>
<evidence type="ECO:0000313" key="13">
    <source>
        <dbReference type="Proteomes" id="UP000029964"/>
    </source>
</evidence>
<dbReference type="InterPro" id="IPR036259">
    <property type="entry name" value="MFS_trans_sf"/>
</dbReference>
<feature type="transmembrane region" description="Helical" evidence="10">
    <location>
        <begin position="172"/>
        <end position="190"/>
    </location>
</feature>
<dbReference type="Proteomes" id="UP000029964">
    <property type="component" value="Unassembled WGS sequence"/>
</dbReference>
<sequence>MASSALRITNLYVVCGLATIGGLLQGFDVSSLSAILATPQYKSYFSSPDSVTQGGITAAMAGGSLLGSLVASWTGDRFGRRDSLSIACVIFTVGSILMSAVQNRAMLIVSRIVNGFAVGMLTSQGPIYIAELSQPRNRGRLICFQQWNITWGVLIMYFVSYGASYIKSNASFRLPWGLQMIPAIILFCCLPSMPRSPRWLASQDRWEEAVSTLAILRSGGDVENAEVIAEMQEIRDRVQLERQYKSTSWSELVSSRNIVRVHVGIFAHLWAQYSGMNALMYYITYIFEMAGLTGTNNLTIASIQYVINCVMTIPALIFVDRLPRRMLMMAGSFFLGVWLFTTAGLMATYGHAVPGGLEHSPNVTWIVEDSAASKAIIACSYLFVATYALTWGPMGWIYPSEIIPLYIRSKAVSMATLANWAGNFSLTFFTPPAFENIQWRTYIVFGTICMVGFIHVFLFSQETTGRSLEEMNDIFDTNTFAFGNVKEPERFSERVRRVEEQLDEGTGPKDNYTASVVGSTSRMV</sequence>
<feature type="transmembrane region" description="Helical" evidence="10">
    <location>
        <begin position="12"/>
        <end position="38"/>
    </location>
</feature>
<dbReference type="InterPro" id="IPR003663">
    <property type="entry name" value="Sugar/inositol_transpt"/>
</dbReference>
<feature type="transmembrane region" description="Helical" evidence="10">
    <location>
        <begin position="265"/>
        <end position="287"/>
    </location>
</feature>
<dbReference type="PRINTS" id="PR00171">
    <property type="entry name" value="SUGRTRNSPORT"/>
</dbReference>
<keyword evidence="4 10" id="KW-0812">Transmembrane</keyword>
<feature type="transmembrane region" description="Helical" evidence="10">
    <location>
        <begin position="83"/>
        <end position="102"/>
    </location>
</feature>
<comment type="subcellular location">
    <subcellularLocation>
        <location evidence="1">Membrane</location>
        <topology evidence="1">Multi-pass membrane protein</topology>
    </subcellularLocation>
</comment>
<dbReference type="Gene3D" id="1.20.1250.20">
    <property type="entry name" value="MFS general substrate transporter like domains"/>
    <property type="match status" value="1"/>
</dbReference>
<feature type="transmembrane region" description="Helical" evidence="10">
    <location>
        <begin position="411"/>
        <end position="429"/>
    </location>
</feature>
<dbReference type="HOGENOM" id="CLU_001265_30_12_1"/>
<dbReference type="InterPro" id="IPR020846">
    <property type="entry name" value="MFS_dom"/>
</dbReference>
<feature type="domain" description="Major facilitator superfamily (MFS) profile" evidence="11">
    <location>
        <begin position="14"/>
        <end position="464"/>
    </location>
</feature>
<evidence type="ECO:0000256" key="10">
    <source>
        <dbReference type="SAM" id="Phobius"/>
    </source>
</evidence>
<accession>A0A086T6P6</accession>
<name>A0A086T6P6_HAPC1</name>
<dbReference type="InterPro" id="IPR050360">
    <property type="entry name" value="MFS_Sugar_Transporters"/>
</dbReference>
<evidence type="ECO:0000256" key="3">
    <source>
        <dbReference type="ARBA" id="ARBA00022448"/>
    </source>
</evidence>
<dbReference type="PANTHER" id="PTHR48022">
    <property type="entry name" value="PLASTIDIC GLUCOSE TRANSPORTER 4"/>
    <property type="match status" value="1"/>
</dbReference>
<feature type="transmembrane region" description="Helical" evidence="10">
    <location>
        <begin position="299"/>
        <end position="319"/>
    </location>
</feature>
<dbReference type="EMBL" id="JPKY01000038">
    <property type="protein sequence ID" value="KFH45028.1"/>
    <property type="molecule type" value="Genomic_DNA"/>
</dbReference>
<feature type="transmembrane region" description="Helical" evidence="10">
    <location>
        <begin position="50"/>
        <end position="71"/>
    </location>
</feature>
<dbReference type="AlphaFoldDB" id="A0A086T6P6"/>
<dbReference type="InterPro" id="IPR005829">
    <property type="entry name" value="Sugar_transporter_CS"/>
</dbReference>
<dbReference type="SUPFAM" id="SSF103473">
    <property type="entry name" value="MFS general substrate transporter"/>
    <property type="match status" value="1"/>
</dbReference>
<evidence type="ECO:0000256" key="8">
    <source>
        <dbReference type="RuleBase" id="RU003346"/>
    </source>
</evidence>
<dbReference type="PROSITE" id="PS50850">
    <property type="entry name" value="MFS"/>
    <property type="match status" value="1"/>
</dbReference>
<keyword evidence="5 10" id="KW-1133">Transmembrane helix</keyword>
<dbReference type="CDD" id="cd17356">
    <property type="entry name" value="MFS_HXT"/>
    <property type="match status" value="1"/>
</dbReference>
<evidence type="ECO:0000256" key="1">
    <source>
        <dbReference type="ARBA" id="ARBA00004141"/>
    </source>
</evidence>
<keyword evidence="6 10" id="KW-0472">Membrane</keyword>
<evidence type="ECO:0000259" key="11">
    <source>
        <dbReference type="PROSITE" id="PS50850"/>
    </source>
</evidence>
<gene>
    <name evidence="12" type="ORF">ACRE_041320</name>
</gene>
<dbReference type="NCBIfam" id="TIGR00879">
    <property type="entry name" value="SP"/>
    <property type="match status" value="1"/>
</dbReference>
<evidence type="ECO:0000256" key="2">
    <source>
        <dbReference type="ARBA" id="ARBA00010992"/>
    </source>
</evidence>
<feature type="transmembrane region" description="Helical" evidence="10">
    <location>
        <begin position="371"/>
        <end position="390"/>
    </location>
</feature>
<keyword evidence="3 8" id="KW-0813">Transport</keyword>
<dbReference type="InterPro" id="IPR005828">
    <property type="entry name" value="MFS_sugar_transport-like"/>
</dbReference>